<dbReference type="Proteomes" id="UP000504629">
    <property type="component" value="Unplaced"/>
</dbReference>
<dbReference type="KEGG" id="bman:114239362"/>
<dbReference type="PROSITE" id="PS50808">
    <property type="entry name" value="ZF_BED"/>
    <property type="match status" value="1"/>
</dbReference>
<gene>
    <name evidence="11" type="primary">LOC114239362</name>
</gene>
<evidence type="ECO:0000256" key="3">
    <source>
        <dbReference type="ARBA" id="ARBA00022771"/>
    </source>
</evidence>
<dbReference type="PROSITE" id="PS51009">
    <property type="entry name" value="CYTCII"/>
    <property type="match status" value="1"/>
</dbReference>
<evidence type="ECO:0000256" key="2">
    <source>
        <dbReference type="ARBA" id="ARBA00022723"/>
    </source>
</evidence>
<reference evidence="11" key="1">
    <citation type="submission" date="2025-08" db="UniProtKB">
        <authorList>
            <consortium name="RefSeq"/>
        </authorList>
    </citation>
    <scope>IDENTIFICATION</scope>
    <source>
        <tissue evidence="11">Silk gland</tissue>
    </source>
</reference>
<proteinExistence type="predicted"/>
<dbReference type="SUPFAM" id="SSF140996">
    <property type="entry name" value="Hermes dimerisation domain"/>
    <property type="match status" value="1"/>
</dbReference>
<dbReference type="GO" id="GO:0020037">
    <property type="term" value="F:heme binding"/>
    <property type="evidence" value="ECO:0007669"/>
    <property type="project" value="InterPro"/>
</dbReference>
<keyword evidence="10" id="KW-1185">Reference proteome</keyword>
<sequence>MRNKFFFSMSGKSDIWNHFIKKDLGALGGTCKYCHQEVKTKGNTTNLRNHLLRRHPTIKTVDDTTLDIVPVPDLQNVDNSDTESVASSTASTSVLKQQTLTSCLTNIKSFGDNGVKRGQITNEIVFMIAKDGLPLNTVEKTGFNYLMKVVAPLYKVPARTTITHMIDDKYDILSTQLKLKIQEVEALSLTADVWTDSHNSQSYLVLTGHCIYENK</sequence>
<dbReference type="Pfam" id="PF02892">
    <property type="entry name" value="zf-BED"/>
    <property type="match status" value="1"/>
</dbReference>
<dbReference type="GO" id="GO:0005506">
    <property type="term" value="F:iron ion binding"/>
    <property type="evidence" value="ECO:0007669"/>
    <property type="project" value="InterPro"/>
</dbReference>
<keyword evidence="5" id="KW-0805">Transcription regulation</keyword>
<dbReference type="PANTHER" id="PTHR46481:SF10">
    <property type="entry name" value="ZINC FINGER BED DOMAIN-CONTAINING PROTEIN 39"/>
    <property type="match status" value="1"/>
</dbReference>
<dbReference type="GO" id="GO:0009791">
    <property type="term" value="P:post-embryonic development"/>
    <property type="evidence" value="ECO:0007669"/>
    <property type="project" value="UniProtKB-ARBA"/>
</dbReference>
<dbReference type="GeneID" id="114239362"/>
<keyword evidence="7" id="KW-0539">Nucleus</keyword>
<evidence type="ECO:0000256" key="4">
    <source>
        <dbReference type="ARBA" id="ARBA00022833"/>
    </source>
</evidence>
<dbReference type="SMART" id="SM00614">
    <property type="entry name" value="ZnF_BED"/>
    <property type="match status" value="1"/>
</dbReference>
<keyword evidence="3 8" id="KW-0863">Zinc-finger</keyword>
<dbReference type="PANTHER" id="PTHR46481">
    <property type="entry name" value="ZINC FINGER BED DOMAIN-CONTAINING PROTEIN 4"/>
    <property type="match status" value="1"/>
</dbReference>
<dbReference type="AlphaFoldDB" id="A0A6J2J858"/>
<dbReference type="GO" id="GO:0009055">
    <property type="term" value="F:electron transfer activity"/>
    <property type="evidence" value="ECO:0007669"/>
    <property type="project" value="InterPro"/>
</dbReference>
<dbReference type="OrthoDB" id="2438421at2759"/>
<protein>
    <submittedName>
        <fullName evidence="11">Zinc finger BED domain-containing protein 1-like isoform X1</fullName>
    </submittedName>
</protein>
<feature type="domain" description="BED-type" evidence="9">
    <location>
        <begin position="10"/>
        <end position="62"/>
    </location>
</feature>
<name>A0A6J2J858_BOMMA</name>
<keyword evidence="4" id="KW-0862">Zinc</keyword>
<evidence type="ECO:0000256" key="6">
    <source>
        <dbReference type="ARBA" id="ARBA00023163"/>
    </source>
</evidence>
<evidence type="ECO:0000256" key="1">
    <source>
        <dbReference type="ARBA" id="ARBA00004123"/>
    </source>
</evidence>
<evidence type="ECO:0000256" key="8">
    <source>
        <dbReference type="PROSITE-ProRule" id="PRU00027"/>
    </source>
</evidence>
<dbReference type="GO" id="GO:0008270">
    <property type="term" value="F:zinc ion binding"/>
    <property type="evidence" value="ECO:0007669"/>
    <property type="project" value="UniProtKB-KW"/>
</dbReference>
<dbReference type="RefSeq" id="XP_028025322.1">
    <property type="nucleotide sequence ID" value="XM_028169521.1"/>
</dbReference>
<dbReference type="InterPro" id="IPR002321">
    <property type="entry name" value="Cyt_c_II"/>
</dbReference>
<dbReference type="SUPFAM" id="SSF57667">
    <property type="entry name" value="beta-beta-alpha zinc fingers"/>
    <property type="match status" value="1"/>
</dbReference>
<accession>A0A6J2J858</accession>
<evidence type="ECO:0000313" key="11">
    <source>
        <dbReference type="RefSeq" id="XP_028025322.1"/>
    </source>
</evidence>
<evidence type="ECO:0000259" key="9">
    <source>
        <dbReference type="PROSITE" id="PS50808"/>
    </source>
</evidence>
<dbReference type="InterPro" id="IPR036236">
    <property type="entry name" value="Znf_C2H2_sf"/>
</dbReference>
<evidence type="ECO:0000256" key="7">
    <source>
        <dbReference type="ARBA" id="ARBA00023242"/>
    </source>
</evidence>
<organism evidence="10 11">
    <name type="scientific">Bombyx mandarina</name>
    <name type="common">Wild silk moth</name>
    <name type="synonym">Wild silkworm</name>
    <dbReference type="NCBI Taxonomy" id="7092"/>
    <lineage>
        <taxon>Eukaryota</taxon>
        <taxon>Metazoa</taxon>
        <taxon>Ecdysozoa</taxon>
        <taxon>Arthropoda</taxon>
        <taxon>Hexapoda</taxon>
        <taxon>Insecta</taxon>
        <taxon>Pterygota</taxon>
        <taxon>Neoptera</taxon>
        <taxon>Endopterygota</taxon>
        <taxon>Lepidoptera</taxon>
        <taxon>Glossata</taxon>
        <taxon>Ditrysia</taxon>
        <taxon>Bombycoidea</taxon>
        <taxon>Bombycidae</taxon>
        <taxon>Bombycinae</taxon>
        <taxon>Bombyx</taxon>
    </lineage>
</organism>
<keyword evidence="6" id="KW-0804">Transcription</keyword>
<dbReference type="GO" id="GO:0005634">
    <property type="term" value="C:nucleus"/>
    <property type="evidence" value="ECO:0007669"/>
    <property type="project" value="UniProtKB-SubCell"/>
</dbReference>
<evidence type="ECO:0000313" key="10">
    <source>
        <dbReference type="Proteomes" id="UP000504629"/>
    </source>
</evidence>
<evidence type="ECO:0000256" key="5">
    <source>
        <dbReference type="ARBA" id="ARBA00023015"/>
    </source>
</evidence>
<dbReference type="InterPro" id="IPR052035">
    <property type="entry name" value="ZnF_BED_domain_contain"/>
</dbReference>
<dbReference type="InterPro" id="IPR003656">
    <property type="entry name" value="Znf_BED"/>
</dbReference>
<comment type="subcellular location">
    <subcellularLocation>
        <location evidence="1">Nucleus</location>
    </subcellularLocation>
</comment>
<dbReference type="GO" id="GO:0003677">
    <property type="term" value="F:DNA binding"/>
    <property type="evidence" value="ECO:0007669"/>
    <property type="project" value="InterPro"/>
</dbReference>
<keyword evidence="2" id="KW-0479">Metal-binding</keyword>